<dbReference type="InterPro" id="IPR013121">
    <property type="entry name" value="Fe_red_NAD-bd_6"/>
</dbReference>
<keyword evidence="8" id="KW-0677">Repeat</keyword>
<dbReference type="SMART" id="SM00054">
    <property type="entry name" value="EFh"/>
    <property type="match status" value="3"/>
</dbReference>
<gene>
    <name evidence="25" type="primary">Duox</name>
</gene>
<evidence type="ECO:0000256" key="4">
    <source>
        <dbReference type="ARBA" id="ARBA00022559"/>
    </source>
</evidence>
<keyword evidence="4" id="KW-0575">Peroxidase</keyword>
<keyword evidence="10" id="KW-0106">Calcium</keyword>
<evidence type="ECO:0000256" key="3">
    <source>
        <dbReference type="ARBA" id="ARBA00012698"/>
    </source>
</evidence>
<dbReference type="GO" id="GO:0006979">
    <property type="term" value="P:response to oxidative stress"/>
    <property type="evidence" value="ECO:0007669"/>
    <property type="project" value="InterPro"/>
</dbReference>
<feature type="transmembrane region" description="Helical" evidence="20">
    <location>
        <begin position="592"/>
        <end position="615"/>
    </location>
</feature>
<feature type="transmembrane region" description="Helical" evidence="20">
    <location>
        <begin position="1035"/>
        <end position="1060"/>
    </location>
</feature>
<dbReference type="OrthoDB" id="6019201at2759"/>
<dbReference type="Pfam" id="PF13499">
    <property type="entry name" value="EF-hand_7"/>
    <property type="match status" value="1"/>
</dbReference>
<dbReference type="InterPro" id="IPR039261">
    <property type="entry name" value="FNR_nucleotide-bd"/>
</dbReference>
<evidence type="ECO:0000256" key="16">
    <source>
        <dbReference type="ARBA" id="ARBA00023324"/>
    </source>
</evidence>
<evidence type="ECO:0000256" key="11">
    <source>
        <dbReference type="ARBA" id="ARBA00022857"/>
    </source>
</evidence>
<dbReference type="GO" id="GO:0042744">
    <property type="term" value="P:hydrogen peroxide catabolic process"/>
    <property type="evidence" value="ECO:0007669"/>
    <property type="project" value="UniProtKB-KW"/>
</dbReference>
<dbReference type="SUPFAM" id="SSF48113">
    <property type="entry name" value="Heme-dependent peroxidases"/>
    <property type="match status" value="1"/>
</dbReference>
<evidence type="ECO:0000256" key="10">
    <source>
        <dbReference type="ARBA" id="ARBA00022837"/>
    </source>
</evidence>
<dbReference type="InterPro" id="IPR017938">
    <property type="entry name" value="Riboflavin_synthase-like_b-brl"/>
</dbReference>
<evidence type="ECO:0000313" key="24">
    <source>
        <dbReference type="Proteomes" id="UP000694866"/>
    </source>
</evidence>
<evidence type="ECO:0000259" key="22">
    <source>
        <dbReference type="PROSITE" id="PS50222"/>
    </source>
</evidence>
<dbReference type="PANTHER" id="PTHR11475:SF144">
    <property type="entry name" value="NAD(P)H OXIDASE (H2O2-FORMING)"/>
    <property type="match status" value="1"/>
</dbReference>
<comment type="catalytic activity">
    <reaction evidence="17">
        <text>NADH + O2 + H(+) = H2O2 + NAD(+)</text>
        <dbReference type="Rhea" id="RHEA:11264"/>
        <dbReference type="ChEBI" id="CHEBI:15378"/>
        <dbReference type="ChEBI" id="CHEBI:15379"/>
        <dbReference type="ChEBI" id="CHEBI:16240"/>
        <dbReference type="ChEBI" id="CHEBI:57540"/>
        <dbReference type="ChEBI" id="CHEBI:57945"/>
        <dbReference type="EC" id="1.6.3.1"/>
    </reaction>
</comment>
<dbReference type="FunFam" id="1.10.640.10:FF:000008">
    <property type="entry name" value="Dual oxidase 1"/>
    <property type="match status" value="1"/>
</dbReference>
<dbReference type="Pfam" id="PF08022">
    <property type="entry name" value="FAD_binding_8"/>
    <property type="match status" value="1"/>
</dbReference>
<dbReference type="PROSITE" id="PS51384">
    <property type="entry name" value="FAD_FR"/>
    <property type="match status" value="1"/>
</dbReference>
<dbReference type="CDD" id="cd00051">
    <property type="entry name" value="EFh"/>
    <property type="match status" value="2"/>
</dbReference>
<dbReference type="Pfam" id="PF03098">
    <property type="entry name" value="An_peroxidase"/>
    <property type="match status" value="1"/>
</dbReference>
<dbReference type="InterPro" id="IPR002048">
    <property type="entry name" value="EF_hand_dom"/>
</dbReference>
<feature type="transmembrane region" description="Helical" evidence="20">
    <location>
        <begin position="1003"/>
        <end position="1023"/>
    </location>
</feature>
<evidence type="ECO:0000256" key="14">
    <source>
        <dbReference type="ARBA" id="ARBA00023136"/>
    </source>
</evidence>
<dbReference type="GeneID" id="105271872"/>
<dbReference type="InterPro" id="IPR034821">
    <property type="entry name" value="DUOX_peroxidase"/>
</dbReference>
<evidence type="ECO:0000256" key="17">
    <source>
        <dbReference type="ARBA" id="ARBA00047455"/>
    </source>
</evidence>
<dbReference type="SUPFAM" id="SSF52343">
    <property type="entry name" value="Ferredoxin reductase-like, C-terminal NADP-linked domain"/>
    <property type="match status" value="1"/>
</dbReference>
<dbReference type="Proteomes" id="UP000694866">
    <property type="component" value="Unplaced"/>
</dbReference>
<dbReference type="SUPFAM" id="SSF47473">
    <property type="entry name" value="EF-hand"/>
    <property type="match status" value="1"/>
</dbReference>
<evidence type="ECO:0000256" key="15">
    <source>
        <dbReference type="ARBA" id="ARBA00023180"/>
    </source>
</evidence>
<evidence type="ECO:0000256" key="19">
    <source>
        <dbReference type="PIRSR" id="PIRSR619791-2"/>
    </source>
</evidence>
<dbReference type="InterPro" id="IPR019791">
    <property type="entry name" value="Haem_peroxidase_animal"/>
</dbReference>
<dbReference type="Gene3D" id="2.40.30.10">
    <property type="entry name" value="Translation factors"/>
    <property type="match status" value="1"/>
</dbReference>
<keyword evidence="19" id="KW-0349">Heme</keyword>
<dbReference type="InterPro" id="IPR037120">
    <property type="entry name" value="Haem_peroxidase_sf_animal"/>
</dbReference>
<organism evidence="24 25">
    <name type="scientific">Fopius arisanus</name>
    <dbReference type="NCBI Taxonomy" id="64838"/>
    <lineage>
        <taxon>Eukaryota</taxon>
        <taxon>Metazoa</taxon>
        <taxon>Ecdysozoa</taxon>
        <taxon>Arthropoda</taxon>
        <taxon>Hexapoda</taxon>
        <taxon>Insecta</taxon>
        <taxon>Pterygota</taxon>
        <taxon>Neoptera</taxon>
        <taxon>Endopterygota</taxon>
        <taxon>Hymenoptera</taxon>
        <taxon>Apocrita</taxon>
        <taxon>Ichneumonoidea</taxon>
        <taxon>Braconidae</taxon>
        <taxon>Opiinae</taxon>
        <taxon>Fopius</taxon>
    </lineage>
</organism>
<feature type="transmembrane region" description="Helical" evidence="20">
    <location>
        <begin position="1090"/>
        <end position="1111"/>
    </location>
</feature>
<evidence type="ECO:0000256" key="1">
    <source>
        <dbReference type="ARBA" id="ARBA00004141"/>
    </source>
</evidence>
<dbReference type="Gene3D" id="1.10.238.10">
    <property type="entry name" value="EF-hand"/>
    <property type="match status" value="1"/>
</dbReference>
<dbReference type="InterPro" id="IPR013112">
    <property type="entry name" value="FAD-bd_8"/>
</dbReference>
<dbReference type="GO" id="GO:0005509">
    <property type="term" value="F:calcium ion binding"/>
    <property type="evidence" value="ECO:0007669"/>
    <property type="project" value="InterPro"/>
</dbReference>
<dbReference type="FunFam" id="2.40.30.10:FF:000059">
    <property type="entry name" value="dual oxidase isoform X1"/>
    <property type="match status" value="1"/>
</dbReference>
<evidence type="ECO:0000256" key="7">
    <source>
        <dbReference type="ARBA" id="ARBA00022723"/>
    </source>
</evidence>
<dbReference type="InterPro" id="IPR018247">
    <property type="entry name" value="EF_Hand_1_Ca_BS"/>
</dbReference>
<name>A0A9R1TMM2_9HYME</name>
<dbReference type="GO" id="GO:0042303">
    <property type="term" value="P:molting cycle"/>
    <property type="evidence" value="ECO:0007669"/>
    <property type="project" value="UniProtKB-ARBA"/>
</dbReference>
<evidence type="ECO:0000256" key="13">
    <source>
        <dbReference type="ARBA" id="ARBA00023002"/>
    </source>
</evidence>
<dbReference type="FunFam" id="3.40.50.80:FF:000020">
    <property type="entry name" value="Dual oxidase 1"/>
    <property type="match status" value="1"/>
</dbReference>
<evidence type="ECO:0000256" key="18">
    <source>
        <dbReference type="ARBA" id="ARBA00048762"/>
    </source>
</evidence>
<dbReference type="Gene3D" id="3.40.50.80">
    <property type="entry name" value="Nucleotide-binding domain of ferredoxin-NADP reductase (FNR) module"/>
    <property type="match status" value="1"/>
</dbReference>
<dbReference type="GO" id="GO:0042742">
    <property type="term" value="P:defense response to bacterium"/>
    <property type="evidence" value="ECO:0007669"/>
    <property type="project" value="UniProtKB-ARBA"/>
</dbReference>
<dbReference type="GO" id="GO:0004601">
    <property type="term" value="F:peroxidase activity"/>
    <property type="evidence" value="ECO:0007669"/>
    <property type="project" value="UniProtKB-KW"/>
</dbReference>
<keyword evidence="24" id="KW-1185">Reference proteome</keyword>
<dbReference type="GO" id="GO:0016174">
    <property type="term" value="F:NAD(P)H oxidase H2O2-forming activity"/>
    <property type="evidence" value="ECO:0007669"/>
    <property type="project" value="UniProtKB-EC"/>
</dbReference>
<dbReference type="InterPro" id="IPR017927">
    <property type="entry name" value="FAD-bd_FR_type"/>
</dbReference>
<dbReference type="SUPFAM" id="SSF63380">
    <property type="entry name" value="Riboflavin synthase domain-like"/>
    <property type="match status" value="1"/>
</dbReference>
<dbReference type="PROSITE" id="PS00018">
    <property type="entry name" value="EF_HAND_1"/>
    <property type="match status" value="2"/>
</dbReference>
<dbReference type="Pfam" id="PF08030">
    <property type="entry name" value="NAD_binding_6"/>
    <property type="match status" value="1"/>
</dbReference>
<keyword evidence="19" id="KW-0408">Iron</keyword>
<feature type="domain" description="FAD-binding FR-type" evidence="23">
    <location>
        <begin position="1226"/>
        <end position="1332"/>
    </location>
</feature>
<evidence type="ECO:0000256" key="5">
    <source>
        <dbReference type="ARBA" id="ARBA00022630"/>
    </source>
</evidence>
<comment type="subcellular location">
    <subcellularLocation>
        <location evidence="1">Membrane</location>
        <topology evidence="1">Multi-pass membrane protein</topology>
    </subcellularLocation>
</comment>
<evidence type="ECO:0000256" key="21">
    <source>
        <dbReference type="SAM" id="SignalP"/>
    </source>
</evidence>
<feature type="domain" description="EF-hand" evidence="22">
    <location>
        <begin position="827"/>
        <end position="862"/>
    </location>
</feature>
<feature type="transmembrane region" description="Helical" evidence="20">
    <location>
        <begin position="1138"/>
        <end position="1164"/>
    </location>
</feature>
<keyword evidence="7 19" id="KW-0479">Metal-binding</keyword>
<dbReference type="GO" id="GO:0042335">
    <property type="term" value="P:cuticle development"/>
    <property type="evidence" value="ECO:0007669"/>
    <property type="project" value="UniProtKB-ARBA"/>
</dbReference>
<keyword evidence="13" id="KW-0560">Oxidoreductase</keyword>
<feature type="domain" description="EF-hand" evidence="22">
    <location>
        <begin position="863"/>
        <end position="898"/>
    </location>
</feature>
<keyword evidence="5" id="KW-0285">Flavoprotein</keyword>
<protein>
    <recommendedName>
        <fullName evidence="3">NAD(P)H oxidase (H2O2-forming)</fullName>
        <ecNumber evidence="3">1.6.3.1</ecNumber>
    </recommendedName>
</protein>
<dbReference type="GO" id="GO:0020037">
    <property type="term" value="F:heme binding"/>
    <property type="evidence" value="ECO:0007669"/>
    <property type="project" value="InterPro"/>
</dbReference>
<evidence type="ECO:0000256" key="6">
    <source>
        <dbReference type="ARBA" id="ARBA00022692"/>
    </source>
</evidence>
<proteinExistence type="inferred from homology"/>
<dbReference type="GO" id="GO:0009886">
    <property type="term" value="P:post-embryonic animal morphogenesis"/>
    <property type="evidence" value="ECO:0007669"/>
    <property type="project" value="UniProtKB-ARBA"/>
</dbReference>
<dbReference type="PRINTS" id="PR00457">
    <property type="entry name" value="ANPEROXIDASE"/>
</dbReference>
<keyword evidence="9" id="KW-0274">FAD</keyword>
<dbReference type="PROSITE" id="PS50222">
    <property type="entry name" value="EF_HAND_2"/>
    <property type="match status" value="2"/>
</dbReference>
<evidence type="ECO:0000256" key="20">
    <source>
        <dbReference type="SAM" id="Phobius"/>
    </source>
</evidence>
<dbReference type="GO" id="GO:0016175">
    <property type="term" value="F:superoxide-generating NAD(P)H oxidase activity"/>
    <property type="evidence" value="ECO:0007669"/>
    <property type="project" value="UniProtKB-ARBA"/>
</dbReference>
<keyword evidence="14 20" id="KW-0472">Membrane</keyword>
<keyword evidence="6 20" id="KW-0812">Transmembrane</keyword>
<dbReference type="PANTHER" id="PTHR11475">
    <property type="entry name" value="OXIDASE/PEROXIDASE"/>
    <property type="match status" value="1"/>
</dbReference>
<accession>A0A9R1TMM2</accession>
<keyword evidence="21" id="KW-0732">Signal</keyword>
<sequence>MWKFRWKFFSAAMWVFLVIPGFGDGFGRYTEKQRYDGWYNNLAHPDWGSVESRLIRKVPAAYSDGVYMMAGQSRASPRKLSDLFMRGADGIASVKNKTALFAFFGQLVTAEIVMASESGCPLELHRIDVERCDGMFDRDCQGNKYIPFLRADYDRKTGHSPNSPREQLNKVTSWIDGSFVYSSSEAWANAMRSFVNGNFLIEPIKQLPIRNTMRAPLFNDAVPSVMRTMLSPERLFLLGDPRSNQHPALLAFGIIFYRWHNVIASRVKKQNPEMMDEEIFQRARRIVVGTIQNIIMYEYLPELLGEELPEYSGYKPDLHPGISHIFQSAAFRFGHTMIPPGIYRRDESCNYRQTRSGKSAIRLCTTWWNSNQVLSNSTVEELMMGMASQIAEREDNLLSNDIRNNLFGPLEFSRRDLGALNIMRGRDNGLPDYNTARMHFKLPRRNTWNEINPELFNKNPELLRKLMEIHSNDLDNIDVYIGGMLESTDGPGELFSAVIKEQFLRLRDSDRFWFENADNGIFTRSEIEEIRRVKLWDVITNSTTIRQTAIQRNLFVWKNGDPCPQPHQLTGEMLDACVPLRRYDYFEGSELAYIYACVCLGFIPILCAGAGYGLVKLQNRRRRRLKIVQEAIKKRSGGVTSNPQGRISVDKMIVREWLHANHKRLVKLKFGPEAALHIVDRKGENLRTFDFAGVKVVAVEESQEDDDGKAMILLRIPRDYDLVLELDSLSSRAKFIAKLETFLTSHKKHLSMVQTNRDIMIAKAETKERRQKKLEQFFREAYTLTFGLRPGERRRRRSEESDGGEVVTVMRTSLSKREFASALGMRPDAVFVKKMFNIVDKDGDGRISFQEFLDTVLLFSRGKTEDKLRIIFDMCDKDSNGVIDKEELSEMLRSLVEIARTTSLSDDHVTELIDGMFQDAGLERKDYLTYNDFKLMMNEYKGDFVAIGLDCKGAKQNFLDTSTNVARMTTFHIEQLPPEATKSWSRRQWNGISTFLEENRQNIFYLFLFYVITIALFVERFIHYSFMTEHIDLRHIMGVGIAITRGSAAALSFCYSLLLLTMSRNLLTKLKEFSIQQYIPLDSHIQFHKIVACTALFFSVLHSLGHMVNFYHVSTQPVSHLRCLTSEMSFPSDARLTISFWLFQTVTGVTGILLVIVMTIIFVFAHPTIRQKAYKFFWSTHSLYIVLYALCLIHGLARLTGEPRFWIFFIGPAIIYSLDKVVSLRTKYMALDIIETELLPSDVIKIKFYRPPNLKYLSGQWIRLACTAFKSNEFHSFTLTSAPHENFLSCHIKAQGPWTWKLRNYFDPCNYSPEHDHPKIRIEGPFGGGNQDWYKFEVAVMVGGGIGVTPYASMLNDLVFGTSTNRYSGVACKKVYFLWICPSHKHFEWFIDVLRDVERKDVTDVLEIHIFITQFFHKFDLRTTMLYICENHFQRLSKKSIFTGLKAINHFGRPDMTSFLKFVQKKHSYVSKIGVFSCGPRPLTKSVMSACDQVNKGRKLPYFIHHFENFG</sequence>
<dbReference type="EC" id="1.6.3.1" evidence="3"/>
<feature type="transmembrane region" description="Helical" evidence="20">
    <location>
        <begin position="1176"/>
        <end position="1197"/>
    </location>
</feature>
<dbReference type="Pfam" id="PF01794">
    <property type="entry name" value="Ferric_reduct"/>
    <property type="match status" value="1"/>
</dbReference>
<feature type="binding site" description="axial binding residue" evidence="19">
    <location>
        <position position="335"/>
    </location>
    <ligand>
        <name>heme b</name>
        <dbReference type="ChEBI" id="CHEBI:60344"/>
    </ligand>
    <ligandPart>
        <name>Fe</name>
        <dbReference type="ChEBI" id="CHEBI:18248"/>
    </ligandPart>
</feature>
<evidence type="ECO:0000256" key="12">
    <source>
        <dbReference type="ARBA" id="ARBA00022989"/>
    </source>
</evidence>
<reference evidence="25" key="1">
    <citation type="submission" date="2025-08" db="UniProtKB">
        <authorList>
            <consortium name="RefSeq"/>
        </authorList>
    </citation>
    <scope>IDENTIFICATION</scope>
    <source>
        <strain evidence="25">USDA-PBARC FA_bdor</strain>
        <tissue evidence="25">Whole organism</tissue>
    </source>
</reference>
<keyword evidence="16" id="KW-0376">Hydrogen peroxide</keyword>
<evidence type="ECO:0000259" key="23">
    <source>
        <dbReference type="PROSITE" id="PS51384"/>
    </source>
</evidence>
<dbReference type="SFLD" id="SFLDG01169">
    <property type="entry name" value="NADPH_oxidase_subgroup_(NOX)"/>
    <property type="match status" value="1"/>
</dbReference>
<keyword evidence="15" id="KW-0325">Glycoprotein</keyword>
<evidence type="ECO:0000256" key="8">
    <source>
        <dbReference type="ARBA" id="ARBA00022737"/>
    </source>
</evidence>
<keyword evidence="11" id="KW-0521">NADP</keyword>
<evidence type="ECO:0000256" key="9">
    <source>
        <dbReference type="ARBA" id="ARBA00022827"/>
    </source>
</evidence>
<dbReference type="Pfam" id="PF00036">
    <property type="entry name" value="EF-hand_1"/>
    <property type="match status" value="1"/>
</dbReference>
<evidence type="ECO:0000256" key="2">
    <source>
        <dbReference type="ARBA" id="ARBA00005644"/>
    </source>
</evidence>
<dbReference type="PROSITE" id="PS50292">
    <property type="entry name" value="PEROXIDASE_3"/>
    <property type="match status" value="1"/>
</dbReference>
<keyword evidence="12 20" id="KW-1133">Transmembrane helix</keyword>
<comment type="catalytic activity">
    <reaction evidence="18">
        <text>NADPH + O2 + H(+) = H2O2 + NADP(+)</text>
        <dbReference type="Rhea" id="RHEA:11260"/>
        <dbReference type="ChEBI" id="CHEBI:15378"/>
        <dbReference type="ChEBI" id="CHEBI:15379"/>
        <dbReference type="ChEBI" id="CHEBI:16240"/>
        <dbReference type="ChEBI" id="CHEBI:57783"/>
        <dbReference type="ChEBI" id="CHEBI:58349"/>
        <dbReference type="EC" id="1.6.3.1"/>
    </reaction>
</comment>
<dbReference type="CDD" id="cd06186">
    <property type="entry name" value="NOX_Duox_like_FAD_NADP"/>
    <property type="match status" value="1"/>
</dbReference>
<comment type="similarity">
    <text evidence="2">In the N-terminal section; belongs to the peroxidase family.</text>
</comment>
<dbReference type="GO" id="GO:0016020">
    <property type="term" value="C:membrane"/>
    <property type="evidence" value="ECO:0007669"/>
    <property type="project" value="UniProtKB-SubCell"/>
</dbReference>
<dbReference type="KEGG" id="fas:105271872"/>
<dbReference type="Gene3D" id="1.10.640.10">
    <property type="entry name" value="Haem peroxidase domain superfamily, animal type"/>
    <property type="match status" value="1"/>
</dbReference>
<dbReference type="CTD" id="565097"/>
<evidence type="ECO:0000313" key="25">
    <source>
        <dbReference type="RefSeq" id="XP_011311979.1"/>
    </source>
</evidence>
<feature type="signal peptide" evidence="21">
    <location>
        <begin position="1"/>
        <end position="25"/>
    </location>
</feature>
<dbReference type="InterPro" id="IPR011992">
    <property type="entry name" value="EF-hand-dom_pair"/>
</dbReference>
<dbReference type="InterPro" id="IPR010255">
    <property type="entry name" value="Haem_peroxidase_sf"/>
</dbReference>
<dbReference type="RefSeq" id="XP_011311979.1">
    <property type="nucleotide sequence ID" value="XM_011313677.1"/>
</dbReference>
<dbReference type="InterPro" id="IPR013130">
    <property type="entry name" value="Fe3_Rdtase_TM_dom"/>
</dbReference>
<feature type="chain" id="PRO_5040509398" description="NAD(P)H oxidase (H2O2-forming)" evidence="21">
    <location>
        <begin position="26"/>
        <end position="1511"/>
    </location>
</feature>
<dbReference type="CDD" id="cd09820">
    <property type="entry name" value="dual_peroxidase_like"/>
    <property type="match status" value="1"/>
</dbReference>